<keyword evidence="2" id="KW-0812">Transmembrane</keyword>
<organism evidence="4 5">
    <name type="scientific">Photobacterium ganghwense</name>
    <dbReference type="NCBI Taxonomy" id="320778"/>
    <lineage>
        <taxon>Bacteria</taxon>
        <taxon>Pseudomonadati</taxon>
        <taxon>Pseudomonadota</taxon>
        <taxon>Gammaproteobacteria</taxon>
        <taxon>Vibrionales</taxon>
        <taxon>Vibrionaceae</taxon>
        <taxon>Photobacterium</taxon>
    </lineage>
</organism>
<dbReference type="PATRIC" id="fig|320778.3.peg.3128"/>
<feature type="domain" description="Thioesterase" evidence="3">
    <location>
        <begin position="25"/>
        <end position="244"/>
    </location>
</feature>
<keyword evidence="5" id="KW-1185">Reference proteome</keyword>
<evidence type="ECO:0000313" key="4">
    <source>
        <dbReference type="EMBL" id="KLV08023.1"/>
    </source>
</evidence>
<dbReference type="InterPro" id="IPR001031">
    <property type="entry name" value="Thioesterase"/>
</dbReference>
<evidence type="ECO:0000313" key="5">
    <source>
        <dbReference type="Proteomes" id="UP000035909"/>
    </source>
</evidence>
<evidence type="ECO:0000256" key="1">
    <source>
        <dbReference type="ARBA" id="ARBA00007169"/>
    </source>
</evidence>
<dbReference type="OrthoDB" id="8480037at2"/>
<comment type="similarity">
    <text evidence="1">Belongs to the thioesterase family.</text>
</comment>
<gene>
    <name evidence="4" type="ORF">ABT57_14390</name>
</gene>
<name>A0A0J1H8J1_9GAMM</name>
<dbReference type="STRING" id="320778.ABT57_14390"/>
<comment type="caution">
    <text evidence="4">The sequence shown here is derived from an EMBL/GenBank/DDBJ whole genome shotgun (WGS) entry which is preliminary data.</text>
</comment>
<proteinExistence type="inferred from homology"/>
<reference evidence="4 5" key="1">
    <citation type="submission" date="2015-05" db="EMBL/GenBank/DDBJ databases">
        <title>Photobacterium galathea sp. nov.</title>
        <authorList>
            <person name="Machado H."/>
            <person name="Gram L."/>
        </authorList>
    </citation>
    <scope>NUCLEOTIDE SEQUENCE [LARGE SCALE GENOMIC DNA]</scope>
    <source>
        <strain evidence="4 5">DSM 22954</strain>
    </source>
</reference>
<accession>A0A0J1H8J1</accession>
<evidence type="ECO:0000256" key="2">
    <source>
        <dbReference type="SAM" id="Phobius"/>
    </source>
</evidence>
<keyword evidence="2" id="KW-1133">Transmembrane helix</keyword>
<dbReference type="SUPFAM" id="SSF53474">
    <property type="entry name" value="alpha/beta-Hydrolases"/>
    <property type="match status" value="1"/>
</dbReference>
<dbReference type="Proteomes" id="UP000035909">
    <property type="component" value="Unassembled WGS sequence"/>
</dbReference>
<feature type="transmembrane region" description="Helical" evidence="2">
    <location>
        <begin position="86"/>
        <end position="108"/>
    </location>
</feature>
<evidence type="ECO:0000259" key="3">
    <source>
        <dbReference type="Pfam" id="PF00975"/>
    </source>
</evidence>
<dbReference type="InterPro" id="IPR029058">
    <property type="entry name" value="AB_hydrolase_fold"/>
</dbReference>
<keyword evidence="2" id="KW-0472">Membrane</keyword>
<dbReference type="Pfam" id="PF00975">
    <property type="entry name" value="Thioesterase"/>
    <property type="match status" value="1"/>
</dbReference>
<dbReference type="EMBL" id="LDOU01000015">
    <property type="protein sequence ID" value="KLV08023.1"/>
    <property type="molecule type" value="Genomic_DNA"/>
</dbReference>
<dbReference type="PANTHER" id="PTHR11487:SF0">
    <property type="entry name" value="S-ACYL FATTY ACID SYNTHASE THIOESTERASE, MEDIUM CHAIN"/>
    <property type="match status" value="1"/>
</dbReference>
<dbReference type="InterPro" id="IPR012223">
    <property type="entry name" value="TEII"/>
</dbReference>
<dbReference type="RefSeq" id="WP_047885916.1">
    <property type="nucleotide sequence ID" value="NZ_CP071326.1"/>
</dbReference>
<dbReference type="AlphaFoldDB" id="A0A0J1H8J1"/>
<sequence>MKLIETYTPAAVRLSLASSAPVSHQLVIFPHAGGDLSFYRAWRSALPPEVDLIIMQYPHSLQDADQEKWRAPETAIRHCERSLNRLLGIAPVTLFGHSMGAILALHLAKALAGSRFQIGQLIVSSQCPPPTLSQMLKSEQEIESLKEQALSLGEVDGISTLDETAHQYLGEQILSDLRLLQQLSALPVGNLPPTRVFGGQNDPLVDRHKLNAWSGFLPQSAEPMLFPGGHFYLSDGLNSVIDAILQPYPALSLKPHSCNF</sequence>
<dbReference type="GO" id="GO:0008610">
    <property type="term" value="P:lipid biosynthetic process"/>
    <property type="evidence" value="ECO:0007669"/>
    <property type="project" value="TreeGrafter"/>
</dbReference>
<dbReference type="PANTHER" id="PTHR11487">
    <property type="entry name" value="THIOESTERASE"/>
    <property type="match status" value="1"/>
</dbReference>
<protein>
    <submittedName>
        <fullName evidence="4">Pyochelin biosynthesis protein PchC</fullName>
    </submittedName>
</protein>
<dbReference type="Gene3D" id="3.40.50.1820">
    <property type="entry name" value="alpha/beta hydrolase"/>
    <property type="match status" value="1"/>
</dbReference>